<feature type="compositionally biased region" description="Low complexity" evidence="1">
    <location>
        <begin position="42"/>
        <end position="64"/>
    </location>
</feature>
<evidence type="ECO:0000259" key="2">
    <source>
        <dbReference type="PROSITE" id="PS51677"/>
    </source>
</evidence>
<gene>
    <name evidence="3" type="ORF">FQ154_01275</name>
</gene>
<dbReference type="GO" id="GO:0005975">
    <property type="term" value="P:carbohydrate metabolic process"/>
    <property type="evidence" value="ECO:0007669"/>
    <property type="project" value="InterPro"/>
</dbReference>
<dbReference type="InterPro" id="IPR002509">
    <property type="entry name" value="NODB_dom"/>
</dbReference>
<sequence length="314" mass="32118">MPQHTERFPLAARRTVLGALLGTGAALLSSCVADPASPRVPPSTAAASASTATPSNTPAPSPSAAVVPTRAQLLAEMAGRPAGSFGLEVKGVSLRLPASAHGAALTFDACGGPNGEGYDAALIEALRTHRAPATLFINRRWAQVNTALVRELAADPLFEIANHGTTHAPLASRGQVAYGIPGTADLGAAYDEVMDNQHYLADTFGIQARFFRSGTAHLDELGAAMCRQVGLVPMNFSVNLDASATFGASTVSAQTARLGARDVGIGHFNRPAAGTAAGVAAALPGLLEALEANDQRLYTLSEAFGLDSKSIPSA</sequence>
<dbReference type="Pfam" id="PF01522">
    <property type="entry name" value="Polysacc_deac_1"/>
    <property type="match status" value="1"/>
</dbReference>
<name>A0A5B0EN25_9MICC</name>
<dbReference type="PROSITE" id="PS51677">
    <property type="entry name" value="NODB"/>
    <property type="match status" value="1"/>
</dbReference>
<feature type="region of interest" description="Disordered" evidence="1">
    <location>
        <begin position="38"/>
        <end position="64"/>
    </location>
</feature>
<proteinExistence type="predicted"/>
<feature type="domain" description="NodB homology" evidence="2">
    <location>
        <begin position="101"/>
        <end position="314"/>
    </location>
</feature>
<dbReference type="RefSeq" id="WP_149618387.1">
    <property type="nucleotide sequence ID" value="NZ_VOBL01000001.1"/>
</dbReference>
<evidence type="ECO:0000313" key="4">
    <source>
        <dbReference type="Proteomes" id="UP000323856"/>
    </source>
</evidence>
<dbReference type="PANTHER" id="PTHR10587">
    <property type="entry name" value="GLYCOSYL TRANSFERASE-RELATED"/>
    <property type="match status" value="1"/>
</dbReference>
<dbReference type="SUPFAM" id="SSF88713">
    <property type="entry name" value="Glycoside hydrolase/deacetylase"/>
    <property type="match status" value="1"/>
</dbReference>
<accession>A0A5B0EN25</accession>
<dbReference type="AlphaFoldDB" id="A0A5B0EN25"/>
<dbReference type="InterPro" id="IPR011330">
    <property type="entry name" value="Glyco_hydro/deAcase_b/a-brl"/>
</dbReference>
<protein>
    <submittedName>
        <fullName evidence="3">Polysaccharide deacetylase family protein</fullName>
    </submittedName>
</protein>
<dbReference type="PROSITE" id="PS51257">
    <property type="entry name" value="PROKAR_LIPOPROTEIN"/>
    <property type="match status" value="1"/>
</dbReference>
<evidence type="ECO:0000256" key="1">
    <source>
        <dbReference type="SAM" id="MobiDB-lite"/>
    </source>
</evidence>
<dbReference type="Proteomes" id="UP000323856">
    <property type="component" value="Unassembled WGS sequence"/>
</dbReference>
<dbReference type="PANTHER" id="PTHR10587:SF134">
    <property type="entry name" value="SECRETED PROTEIN"/>
    <property type="match status" value="1"/>
</dbReference>
<dbReference type="GO" id="GO:0016810">
    <property type="term" value="F:hydrolase activity, acting on carbon-nitrogen (but not peptide) bonds"/>
    <property type="evidence" value="ECO:0007669"/>
    <property type="project" value="InterPro"/>
</dbReference>
<reference evidence="3 4" key="1">
    <citation type="submission" date="2019-07" db="EMBL/GenBank/DDBJ databases">
        <title>Analysis of the biochemical properties, biological activity and biotechnological potential of siderophores and biosurfactants produced by Antarctic psychrotolerant bacteria.</title>
        <authorList>
            <person name="Styczynski M."/>
            <person name="Krucon T."/>
            <person name="Decewicz P."/>
            <person name="Dziewit L."/>
        </authorList>
    </citation>
    <scope>NUCLEOTIDE SEQUENCE [LARGE SCALE GENOMIC DNA]</scope>
    <source>
        <strain evidence="3 4">ANT_H27</strain>
    </source>
</reference>
<dbReference type="OrthoDB" id="9814083at2"/>
<dbReference type="EMBL" id="VOBL01000001">
    <property type="protein sequence ID" value="KAA0979822.1"/>
    <property type="molecule type" value="Genomic_DNA"/>
</dbReference>
<dbReference type="InterPro" id="IPR050248">
    <property type="entry name" value="Polysacc_deacetylase_ArnD"/>
</dbReference>
<organism evidence="3 4">
    <name type="scientific">Paeniglutamicibacter gangotriensis</name>
    <dbReference type="NCBI Taxonomy" id="254787"/>
    <lineage>
        <taxon>Bacteria</taxon>
        <taxon>Bacillati</taxon>
        <taxon>Actinomycetota</taxon>
        <taxon>Actinomycetes</taxon>
        <taxon>Micrococcales</taxon>
        <taxon>Micrococcaceae</taxon>
        <taxon>Paeniglutamicibacter</taxon>
    </lineage>
</organism>
<comment type="caution">
    <text evidence="3">The sequence shown here is derived from an EMBL/GenBank/DDBJ whole genome shotgun (WGS) entry which is preliminary data.</text>
</comment>
<dbReference type="Gene3D" id="3.20.20.370">
    <property type="entry name" value="Glycoside hydrolase/deacetylase"/>
    <property type="match status" value="1"/>
</dbReference>
<evidence type="ECO:0000313" key="3">
    <source>
        <dbReference type="EMBL" id="KAA0979822.1"/>
    </source>
</evidence>